<accession>A0A5C1NC98</accession>
<dbReference type="EMBL" id="CP038437">
    <property type="protein sequence ID" value="QEM80591.1"/>
    <property type="molecule type" value="Genomic_DNA"/>
</dbReference>
<protein>
    <submittedName>
        <fullName evidence="6">LysR family transcriptional regulator</fullName>
    </submittedName>
</protein>
<proteinExistence type="inferred from homology"/>
<reference evidence="6" key="1">
    <citation type="submission" date="2021-02" db="EMBL/GenBank/DDBJ databases">
        <title>Strain Y2R2, a novel species of the genus Halomonas.</title>
        <authorList>
            <person name="Huang H."/>
        </authorList>
    </citation>
    <scope>NUCLEOTIDE SEQUENCE</scope>
    <source>
        <strain evidence="6">Y2R2</strain>
    </source>
</reference>
<keyword evidence="2" id="KW-0805">Transcription regulation</keyword>
<dbReference type="GO" id="GO:0003700">
    <property type="term" value="F:DNA-binding transcription factor activity"/>
    <property type="evidence" value="ECO:0007669"/>
    <property type="project" value="InterPro"/>
</dbReference>
<dbReference type="SUPFAM" id="SSF53850">
    <property type="entry name" value="Periplasmic binding protein-like II"/>
    <property type="match status" value="1"/>
</dbReference>
<dbReference type="InterPro" id="IPR036390">
    <property type="entry name" value="WH_DNA-bd_sf"/>
</dbReference>
<dbReference type="KEGG" id="hbh:E4T21_02755"/>
<evidence type="ECO:0000256" key="4">
    <source>
        <dbReference type="ARBA" id="ARBA00023163"/>
    </source>
</evidence>
<dbReference type="PANTHER" id="PTHR30419">
    <property type="entry name" value="HTH-TYPE TRANSCRIPTIONAL REGULATOR YBHD"/>
    <property type="match status" value="1"/>
</dbReference>
<dbReference type="AlphaFoldDB" id="A0A5C1NC98"/>
<name>A0A5C1NC98_9GAMM</name>
<evidence type="ECO:0000313" key="7">
    <source>
        <dbReference type="Proteomes" id="UP000324285"/>
    </source>
</evidence>
<dbReference type="PRINTS" id="PR00039">
    <property type="entry name" value="HTHLYSR"/>
</dbReference>
<feature type="domain" description="HTH lysR-type" evidence="5">
    <location>
        <begin position="11"/>
        <end position="61"/>
    </location>
</feature>
<keyword evidence="3" id="KW-0238">DNA-binding</keyword>
<dbReference type="InterPro" id="IPR000847">
    <property type="entry name" value="LysR_HTH_N"/>
</dbReference>
<keyword evidence="7" id="KW-1185">Reference proteome</keyword>
<dbReference type="GO" id="GO:0005829">
    <property type="term" value="C:cytosol"/>
    <property type="evidence" value="ECO:0007669"/>
    <property type="project" value="TreeGrafter"/>
</dbReference>
<dbReference type="InterPro" id="IPR036388">
    <property type="entry name" value="WH-like_DNA-bd_sf"/>
</dbReference>
<evidence type="ECO:0000256" key="2">
    <source>
        <dbReference type="ARBA" id="ARBA00023015"/>
    </source>
</evidence>
<keyword evidence="4" id="KW-0804">Transcription</keyword>
<dbReference type="OrthoDB" id="8839922at2"/>
<organism evidence="6 7">
    <name type="scientific">Halomonas binhaiensis</name>
    <dbReference type="NCBI Taxonomy" id="2562282"/>
    <lineage>
        <taxon>Bacteria</taxon>
        <taxon>Pseudomonadati</taxon>
        <taxon>Pseudomonadota</taxon>
        <taxon>Gammaproteobacteria</taxon>
        <taxon>Oceanospirillales</taxon>
        <taxon>Halomonadaceae</taxon>
        <taxon>Halomonas</taxon>
    </lineage>
</organism>
<gene>
    <name evidence="6" type="ORF">E4T21_02755</name>
</gene>
<sequence>MTTLLDKRALYLYEVASCGGIRAAAEHLNISPSVVSRQIRRLESNLGIALVERQGRHLHLTEAGRLIADAHRAQRRLDANLNDALSKMRNLKAGKVVVSVGDGFIDSFIHNVLEKMARHYPDVMIEIKTGIYYPREPHDMVIEDEVDIAITYGPVSDPRLTIHSFIRGTLCALVSPHHPLATQHSVSVEQLARHKLIFLPDVSGSQQCVNAVFRAAGMPPPPAYRCNLHSVSRRMASAGIGVAFMTAAAAHEEIKRGDLMAIPIDHPVARETQGNLVRRTGRRLSPAAGYLWKLMLTMQ</sequence>
<comment type="similarity">
    <text evidence="1">Belongs to the LysR transcriptional regulatory family.</text>
</comment>
<dbReference type="Proteomes" id="UP000324285">
    <property type="component" value="Chromosome"/>
</dbReference>
<evidence type="ECO:0000313" key="6">
    <source>
        <dbReference type="EMBL" id="QEM80591.1"/>
    </source>
</evidence>
<evidence type="ECO:0000256" key="1">
    <source>
        <dbReference type="ARBA" id="ARBA00009437"/>
    </source>
</evidence>
<dbReference type="GO" id="GO:0003677">
    <property type="term" value="F:DNA binding"/>
    <property type="evidence" value="ECO:0007669"/>
    <property type="project" value="UniProtKB-KW"/>
</dbReference>
<dbReference type="Gene3D" id="1.10.10.10">
    <property type="entry name" value="Winged helix-like DNA-binding domain superfamily/Winged helix DNA-binding domain"/>
    <property type="match status" value="1"/>
</dbReference>
<evidence type="ECO:0000259" key="5">
    <source>
        <dbReference type="PROSITE" id="PS50931"/>
    </source>
</evidence>
<dbReference type="PROSITE" id="PS50931">
    <property type="entry name" value="HTH_LYSR"/>
    <property type="match status" value="1"/>
</dbReference>
<dbReference type="InterPro" id="IPR050950">
    <property type="entry name" value="HTH-type_LysR_regulators"/>
</dbReference>
<evidence type="ECO:0000256" key="3">
    <source>
        <dbReference type="ARBA" id="ARBA00023125"/>
    </source>
</evidence>
<dbReference type="SUPFAM" id="SSF46785">
    <property type="entry name" value="Winged helix' DNA-binding domain"/>
    <property type="match status" value="1"/>
</dbReference>
<dbReference type="Gene3D" id="3.40.190.290">
    <property type="match status" value="1"/>
</dbReference>
<dbReference type="RefSeq" id="WP_149283307.1">
    <property type="nucleotide sequence ID" value="NZ_CP038437.2"/>
</dbReference>
<dbReference type="PANTHER" id="PTHR30419:SF8">
    <property type="entry name" value="NITROGEN ASSIMILATION TRANSCRIPTIONAL ACTIVATOR-RELATED"/>
    <property type="match status" value="1"/>
</dbReference>
<dbReference type="Pfam" id="PF00126">
    <property type="entry name" value="HTH_1"/>
    <property type="match status" value="1"/>
</dbReference>
<dbReference type="InterPro" id="IPR005119">
    <property type="entry name" value="LysR_subst-bd"/>
</dbReference>
<dbReference type="Pfam" id="PF03466">
    <property type="entry name" value="LysR_substrate"/>
    <property type="match status" value="1"/>
</dbReference>